<feature type="region of interest" description="Disordered" evidence="1">
    <location>
        <begin position="1"/>
        <end position="45"/>
    </location>
</feature>
<evidence type="ECO:0000313" key="3">
    <source>
        <dbReference type="Proteomes" id="UP001152798"/>
    </source>
</evidence>
<name>A0A9P0MIL2_NEZVI</name>
<dbReference type="EMBL" id="OV725079">
    <property type="protein sequence ID" value="CAH1396489.1"/>
    <property type="molecule type" value="Genomic_DNA"/>
</dbReference>
<feature type="compositionally biased region" description="Low complexity" evidence="1">
    <location>
        <begin position="28"/>
        <end position="40"/>
    </location>
</feature>
<keyword evidence="3" id="KW-1185">Reference proteome</keyword>
<accession>A0A9P0MIL2</accession>
<organism evidence="2 3">
    <name type="scientific">Nezara viridula</name>
    <name type="common">Southern green stink bug</name>
    <name type="synonym">Cimex viridulus</name>
    <dbReference type="NCBI Taxonomy" id="85310"/>
    <lineage>
        <taxon>Eukaryota</taxon>
        <taxon>Metazoa</taxon>
        <taxon>Ecdysozoa</taxon>
        <taxon>Arthropoda</taxon>
        <taxon>Hexapoda</taxon>
        <taxon>Insecta</taxon>
        <taxon>Pterygota</taxon>
        <taxon>Neoptera</taxon>
        <taxon>Paraneoptera</taxon>
        <taxon>Hemiptera</taxon>
        <taxon>Heteroptera</taxon>
        <taxon>Panheteroptera</taxon>
        <taxon>Pentatomomorpha</taxon>
        <taxon>Pentatomoidea</taxon>
        <taxon>Pentatomidae</taxon>
        <taxon>Pentatominae</taxon>
        <taxon>Nezara</taxon>
    </lineage>
</organism>
<protein>
    <submittedName>
        <fullName evidence="2">Uncharacterized protein</fullName>
    </submittedName>
</protein>
<evidence type="ECO:0000256" key="1">
    <source>
        <dbReference type="SAM" id="MobiDB-lite"/>
    </source>
</evidence>
<sequence length="104" mass="11343">MVGLPNDNHSQKARNHSREAWQRTGTLSTSWDGSSGVSSGPTSEIAIHDRSHNLWHRTELTIGAGEVDSIDKGTITECSLLTAPIGEYDGRAVTFTPIRHVFSQ</sequence>
<proteinExistence type="predicted"/>
<evidence type="ECO:0000313" key="2">
    <source>
        <dbReference type="EMBL" id="CAH1396489.1"/>
    </source>
</evidence>
<gene>
    <name evidence="2" type="ORF">NEZAVI_LOCUS6547</name>
</gene>
<reference evidence="2" key="1">
    <citation type="submission" date="2022-01" db="EMBL/GenBank/DDBJ databases">
        <authorList>
            <person name="King R."/>
        </authorList>
    </citation>
    <scope>NUCLEOTIDE SEQUENCE</scope>
</reference>
<dbReference type="Proteomes" id="UP001152798">
    <property type="component" value="Chromosome 3"/>
</dbReference>
<dbReference type="AlphaFoldDB" id="A0A9P0MIL2"/>